<dbReference type="InterPro" id="IPR001342">
    <property type="entry name" value="HDH_cat"/>
</dbReference>
<dbReference type="OrthoDB" id="9808167at2"/>
<organism evidence="16 17">
    <name type="scientific">Convivina intestini</name>
    <dbReference type="NCBI Taxonomy" id="1505726"/>
    <lineage>
        <taxon>Bacteria</taxon>
        <taxon>Bacillati</taxon>
        <taxon>Bacillota</taxon>
        <taxon>Bacilli</taxon>
        <taxon>Lactobacillales</taxon>
        <taxon>Lactobacillaceae</taxon>
        <taxon>Convivina</taxon>
    </lineage>
</organism>
<feature type="domain" description="Aspartate/homoserine dehydrogenase NAD-binding" evidence="15">
    <location>
        <begin position="7"/>
        <end position="118"/>
    </location>
</feature>
<dbReference type="AlphaFoldDB" id="A0A2U1D690"/>
<keyword evidence="8 12" id="KW-0560">Oxidoreductase</keyword>
<dbReference type="GO" id="GO:0004412">
    <property type="term" value="F:homoserine dehydrogenase activity"/>
    <property type="evidence" value="ECO:0007669"/>
    <property type="project" value="UniProtKB-EC"/>
</dbReference>
<gene>
    <name evidence="16" type="ORF">C7384_10846</name>
</gene>
<evidence type="ECO:0000256" key="8">
    <source>
        <dbReference type="ARBA" id="ARBA00023002"/>
    </source>
</evidence>
<dbReference type="InterPro" id="IPR005106">
    <property type="entry name" value="Asp/hSer_DH_NAD-bd"/>
</dbReference>
<dbReference type="GO" id="GO:0009086">
    <property type="term" value="P:methionine biosynthetic process"/>
    <property type="evidence" value="ECO:0007669"/>
    <property type="project" value="UniProtKB-KW"/>
</dbReference>
<keyword evidence="6 12" id="KW-0028">Amino-acid biosynthesis</keyword>
<dbReference type="SUPFAM" id="SSF55347">
    <property type="entry name" value="Glyceraldehyde-3-phosphate dehydrogenase-like, C-terminal domain"/>
    <property type="match status" value="1"/>
</dbReference>
<dbReference type="GO" id="GO:0009088">
    <property type="term" value="P:threonine biosynthetic process"/>
    <property type="evidence" value="ECO:0007669"/>
    <property type="project" value="UniProtKB-UniPathway"/>
</dbReference>
<evidence type="ECO:0000256" key="11">
    <source>
        <dbReference type="ARBA" id="ARBA00048841"/>
    </source>
</evidence>
<dbReference type="UniPathway" id="UPA00051">
    <property type="reaction ID" value="UER00465"/>
</dbReference>
<keyword evidence="7 12" id="KW-0791">Threonine biosynthesis</keyword>
<comment type="catalytic activity">
    <reaction evidence="11">
        <text>L-homoserine + NADP(+) = L-aspartate 4-semialdehyde + NADPH + H(+)</text>
        <dbReference type="Rhea" id="RHEA:15761"/>
        <dbReference type="ChEBI" id="CHEBI:15378"/>
        <dbReference type="ChEBI" id="CHEBI:57476"/>
        <dbReference type="ChEBI" id="CHEBI:57783"/>
        <dbReference type="ChEBI" id="CHEBI:58349"/>
        <dbReference type="ChEBI" id="CHEBI:537519"/>
        <dbReference type="EC" id="1.1.1.3"/>
    </reaction>
    <physiologicalReaction direction="right-to-left" evidence="11">
        <dbReference type="Rhea" id="RHEA:15763"/>
    </physiologicalReaction>
</comment>
<keyword evidence="12" id="KW-0521">NADP</keyword>
<evidence type="ECO:0000256" key="3">
    <source>
        <dbReference type="ARBA" id="ARBA00006753"/>
    </source>
</evidence>
<evidence type="ECO:0000256" key="4">
    <source>
        <dbReference type="ARBA" id="ARBA00013213"/>
    </source>
</evidence>
<evidence type="ECO:0000256" key="10">
    <source>
        <dbReference type="ARBA" id="ARBA00023167"/>
    </source>
</evidence>
<evidence type="ECO:0000256" key="9">
    <source>
        <dbReference type="ARBA" id="ARBA00023053"/>
    </source>
</evidence>
<dbReference type="UniPathway" id="UPA00050">
    <property type="reaction ID" value="UER00063"/>
</dbReference>
<dbReference type="FunFam" id="3.30.360.10:FF:000005">
    <property type="entry name" value="Homoserine dehydrogenase"/>
    <property type="match status" value="1"/>
</dbReference>
<dbReference type="RefSeq" id="WP_089939246.1">
    <property type="nucleotide sequence ID" value="NZ_CAKOEX010000008.1"/>
</dbReference>
<evidence type="ECO:0000256" key="2">
    <source>
        <dbReference type="ARBA" id="ARBA00005062"/>
    </source>
</evidence>
<evidence type="ECO:0000256" key="13">
    <source>
        <dbReference type="RuleBase" id="RU004171"/>
    </source>
</evidence>
<dbReference type="EC" id="1.1.1.3" evidence="4 12"/>
<evidence type="ECO:0000256" key="7">
    <source>
        <dbReference type="ARBA" id="ARBA00022697"/>
    </source>
</evidence>
<dbReference type="Pfam" id="PF03447">
    <property type="entry name" value="NAD_binding_3"/>
    <property type="match status" value="1"/>
</dbReference>
<dbReference type="Proteomes" id="UP000245433">
    <property type="component" value="Unassembled WGS sequence"/>
</dbReference>
<evidence type="ECO:0000256" key="6">
    <source>
        <dbReference type="ARBA" id="ARBA00022605"/>
    </source>
</evidence>
<sequence>MKIAILGHGTVGQGVSEIINDAPAGKGTAQIDIAYVWVRPEKAHERPYYTANYQEILEDPTVDVIVEVLGGLEPARTMILAALEHGKHVVTANKAVVARYLVLFNQMAEKHRVKFYFESSVGGGIPWIINLERALRIDEVDSIHGIFNGTSNFILDQMTKTGASFEDVLKEAQDLGYAEADPSADIDGFDIENKLCISADIAYNTVIEPGDQLLKFGIRNITAADIAFFKEHNWVVKLLGRSLRKEDTYSFIIEPTLYLPGEIEAGVHDNYNYVGLRGTTIGKLSFNGQGAGKLPTAHALMQDLLDLQQGANHLYQDFDQKLVLDNRRSIRNYVIRTTLDLRQSFADYDLQQNGPYWLVADINAEDLHRKIAELIQQDEHIFFACLNRRAQAIL</sequence>
<name>A0A2U1D690_9LACO</name>
<evidence type="ECO:0000259" key="14">
    <source>
        <dbReference type="Pfam" id="PF00742"/>
    </source>
</evidence>
<dbReference type="Pfam" id="PF00742">
    <property type="entry name" value="Homoserine_dh"/>
    <property type="match status" value="1"/>
</dbReference>
<comment type="pathway">
    <text evidence="2 12">Amino-acid biosynthesis; L-methionine biosynthesis via de novo pathway; L-homoserine from L-aspartate: step 3/3.</text>
</comment>
<comment type="similarity">
    <text evidence="3 13">Belongs to the homoserine dehydrogenase family.</text>
</comment>
<reference evidence="16 17" key="1">
    <citation type="submission" date="2018-04" db="EMBL/GenBank/DDBJ databases">
        <title>Genomic Encyclopedia of Type Strains, Phase IV (KMG-IV): sequencing the most valuable type-strain genomes for metagenomic binning, comparative biology and taxonomic classification.</title>
        <authorList>
            <person name="Goeker M."/>
        </authorList>
    </citation>
    <scope>NUCLEOTIDE SEQUENCE [LARGE SCALE GENOMIC DNA]</scope>
    <source>
        <strain evidence="16 17">DSM 28795</strain>
    </source>
</reference>
<dbReference type="Gene3D" id="3.30.360.10">
    <property type="entry name" value="Dihydrodipicolinate Reductase, domain 2"/>
    <property type="match status" value="1"/>
</dbReference>
<keyword evidence="10 12" id="KW-0486">Methionine biosynthesis</keyword>
<evidence type="ECO:0000259" key="15">
    <source>
        <dbReference type="Pfam" id="PF03447"/>
    </source>
</evidence>
<comment type="caution">
    <text evidence="16">The sequence shown here is derived from an EMBL/GenBank/DDBJ whole genome shotgun (WGS) entry which is preliminary data.</text>
</comment>
<evidence type="ECO:0000313" key="16">
    <source>
        <dbReference type="EMBL" id="PVY83170.1"/>
    </source>
</evidence>
<dbReference type="Gene3D" id="3.40.50.720">
    <property type="entry name" value="NAD(P)-binding Rossmann-like Domain"/>
    <property type="match status" value="1"/>
</dbReference>
<evidence type="ECO:0000256" key="1">
    <source>
        <dbReference type="ARBA" id="ARBA00005056"/>
    </source>
</evidence>
<dbReference type="GO" id="GO:0050661">
    <property type="term" value="F:NADP binding"/>
    <property type="evidence" value="ECO:0007669"/>
    <property type="project" value="InterPro"/>
</dbReference>
<dbReference type="SUPFAM" id="SSF51735">
    <property type="entry name" value="NAD(P)-binding Rossmann-fold domains"/>
    <property type="match status" value="1"/>
</dbReference>
<evidence type="ECO:0000313" key="17">
    <source>
        <dbReference type="Proteomes" id="UP000245433"/>
    </source>
</evidence>
<protein>
    <recommendedName>
        <fullName evidence="5 12">Homoserine dehydrogenase</fullName>
        <ecNumber evidence="4 12">1.1.1.3</ecNumber>
    </recommendedName>
</protein>
<dbReference type="InterPro" id="IPR036291">
    <property type="entry name" value="NAD(P)-bd_dom_sf"/>
</dbReference>
<evidence type="ECO:0000256" key="5">
    <source>
        <dbReference type="ARBA" id="ARBA00013376"/>
    </source>
</evidence>
<accession>A0A2U1D690</accession>
<keyword evidence="9" id="KW-0915">Sodium</keyword>
<dbReference type="PANTHER" id="PTHR43331">
    <property type="entry name" value="HOMOSERINE DEHYDROGENASE"/>
    <property type="match status" value="1"/>
</dbReference>
<keyword evidence="17" id="KW-1185">Reference proteome</keyword>
<dbReference type="EMBL" id="QEKT01000008">
    <property type="protein sequence ID" value="PVY83170.1"/>
    <property type="molecule type" value="Genomic_DNA"/>
</dbReference>
<comment type="pathway">
    <text evidence="1 12">Amino-acid biosynthesis; L-threonine biosynthesis; L-threonine from L-aspartate: step 3/5.</text>
</comment>
<dbReference type="InterPro" id="IPR019811">
    <property type="entry name" value="HDH_CS"/>
</dbReference>
<dbReference type="PROSITE" id="PS01042">
    <property type="entry name" value="HOMOSER_DHGENASE"/>
    <property type="match status" value="1"/>
</dbReference>
<dbReference type="NCBIfam" id="NF004976">
    <property type="entry name" value="PRK06349.1"/>
    <property type="match status" value="1"/>
</dbReference>
<feature type="domain" description="Homoserine dehydrogenase catalytic" evidence="14">
    <location>
        <begin position="126"/>
        <end position="305"/>
    </location>
</feature>
<evidence type="ECO:0000256" key="12">
    <source>
        <dbReference type="RuleBase" id="RU000579"/>
    </source>
</evidence>
<dbReference type="PANTHER" id="PTHR43331:SF1">
    <property type="entry name" value="HOMOSERINE DEHYDROGENASE"/>
    <property type="match status" value="1"/>
</dbReference>
<proteinExistence type="inferred from homology"/>